<name>A0A0M4FSQ8_9BACI</name>
<evidence type="ECO:0000313" key="1">
    <source>
        <dbReference type="EMBL" id="ALC82609.1"/>
    </source>
</evidence>
<dbReference type="Proteomes" id="UP000067625">
    <property type="component" value="Chromosome"/>
</dbReference>
<accession>A0A0M4FSQ8</accession>
<dbReference type="SUPFAM" id="SSF75011">
    <property type="entry name" value="3-carboxy-cis,cis-mucoante lactonizing enzyme"/>
    <property type="match status" value="1"/>
</dbReference>
<proteinExistence type="predicted"/>
<gene>
    <name evidence="1" type="ORF">AM592_14250</name>
</gene>
<protein>
    <submittedName>
        <fullName evidence="1">Uncharacterized protein</fullName>
    </submittedName>
</protein>
<sequence length="259" mass="28310">MALGDILREFQAPIEARGFGRAVAFDGQFLYLTRVGDRNIHRVTTTGTFVSSIPTRIDYGALKFDSTEGVFWAGGFEGTSDIDKISISGDEAAVLDTINYSDTVPLDPDDRFPGFVSGITVDPATDTLFFSTNLGGSVYNIRKDGSFINSFQTPPQDGFSSRVTGVESDGINLWLNLVINLGNEFNDVRVYTVQTDTAGNETSNRFLSGTGFEVTEDLEFDNITFAPRCALWSNEGSFGGTGIRAFEIPSLDRIHFLEI</sequence>
<dbReference type="EMBL" id="CP012600">
    <property type="protein sequence ID" value="ALC82609.1"/>
    <property type="molecule type" value="Genomic_DNA"/>
</dbReference>
<reference evidence="2" key="1">
    <citation type="submission" date="2015-08" db="EMBL/GenBank/DDBJ databases">
        <title>Genome sequencing project for genomic taxonomy and phylogenomics of Bacillus-like bacteria.</title>
        <authorList>
            <person name="Liu B."/>
            <person name="Wang J."/>
            <person name="Zhu Y."/>
            <person name="Liu G."/>
            <person name="Chen Q."/>
            <person name="Chen Z."/>
            <person name="Lan J."/>
            <person name="Che J."/>
            <person name="Ge C."/>
            <person name="Shi H."/>
            <person name="Pan Z."/>
            <person name="Liu X."/>
        </authorList>
    </citation>
    <scope>NUCLEOTIDE SEQUENCE [LARGE SCALE GENOMIC DNA]</scope>
    <source>
        <strain evidence="2">FJAT-4402</strain>
    </source>
</reference>
<dbReference type="RefSeq" id="WP_053604414.1">
    <property type="nucleotide sequence ID" value="NZ_CP012600.1"/>
</dbReference>
<reference evidence="1 2" key="2">
    <citation type="journal article" date="2016" name="Int. J. Syst. Evol. Microbiol.">
        <title>Bacillus gobiensis sp. nov., isolated from a soil sample.</title>
        <authorList>
            <person name="Liu B."/>
            <person name="Liu G.H."/>
            <person name="Cetin S."/>
            <person name="Schumann P."/>
            <person name="Pan Z.Z."/>
            <person name="Chen Q.Q."/>
        </authorList>
    </citation>
    <scope>NUCLEOTIDE SEQUENCE [LARGE SCALE GENOMIC DNA]</scope>
    <source>
        <strain evidence="1 2">FJAT-4402</strain>
    </source>
</reference>
<dbReference type="AlphaFoldDB" id="A0A0M4FSQ8"/>
<keyword evidence="2" id="KW-1185">Reference proteome</keyword>
<evidence type="ECO:0000313" key="2">
    <source>
        <dbReference type="Proteomes" id="UP000067625"/>
    </source>
</evidence>
<dbReference type="PATRIC" id="fig|1441095.3.peg.3140"/>
<organism evidence="1 2">
    <name type="scientific">Bacillus gobiensis</name>
    <dbReference type="NCBI Taxonomy" id="1441095"/>
    <lineage>
        <taxon>Bacteria</taxon>
        <taxon>Bacillati</taxon>
        <taxon>Bacillota</taxon>
        <taxon>Bacilli</taxon>
        <taxon>Bacillales</taxon>
        <taxon>Bacillaceae</taxon>
        <taxon>Bacillus</taxon>
    </lineage>
</organism>